<accession>A0A0H5SIR6</accession>
<sequence>MIKFLLLWFGTNIWWLSDMIIRPKRLPSDRVYRMELKSGKFDEELYKKTKKERFKIFSDYGYYLSCELLDGREYKKDRIKSKDSALENVSDTGHQNSKIPIAILCHGFCQSKYRSLIYAEIFLKMGFIVIIYDHRNHGLSGKAYTTMGYYEKFDLKKLVDWCYDTYGPGCQIVTHGESMGAATVLLHLGIDNRVVCAIADSAYSDLKELLIHQFKHYYHMPKFLIPLESFVTYLRAGFRFEDVSPIFAVSKVDTPILFIHGKKDNYVPAEMSRKMYASKKKNKALYLVAHAGHTKSSVINRDEYAKKVENFVRKYISI</sequence>
<dbReference type="Proteomes" id="UP000236497">
    <property type="component" value="Unassembled WGS sequence"/>
</dbReference>
<dbReference type="InterPro" id="IPR001375">
    <property type="entry name" value="Peptidase_S9_cat"/>
</dbReference>
<feature type="domain" description="Peptidase S9 prolyl oligopeptidase catalytic" evidence="1">
    <location>
        <begin position="121"/>
        <end position="316"/>
    </location>
</feature>
<dbReference type="PANTHER" id="PTHR43358:SF5">
    <property type="entry name" value="EXPORTED PROTEIN"/>
    <property type="match status" value="1"/>
</dbReference>
<name>A0A0H5SIR6_HERHM</name>
<evidence type="ECO:0000313" key="3">
    <source>
        <dbReference type="Proteomes" id="UP000236497"/>
    </source>
</evidence>
<dbReference type="InterPro" id="IPR052920">
    <property type="entry name" value="DNA-binding_regulatory"/>
</dbReference>
<dbReference type="SUPFAM" id="SSF53474">
    <property type="entry name" value="alpha/beta-Hydrolases"/>
    <property type="match status" value="1"/>
</dbReference>
<dbReference type="RefSeq" id="WP_103202797.1">
    <property type="nucleotide sequence ID" value="NZ_CVTD020000016.1"/>
</dbReference>
<dbReference type="EMBL" id="CVTD020000016">
    <property type="protein sequence ID" value="CRZ34686.1"/>
    <property type="molecule type" value="Genomic_DNA"/>
</dbReference>
<dbReference type="GO" id="GO:0006508">
    <property type="term" value="P:proteolysis"/>
    <property type="evidence" value="ECO:0007669"/>
    <property type="project" value="InterPro"/>
</dbReference>
<dbReference type="OrthoDB" id="9776685at2"/>
<keyword evidence="3" id="KW-1185">Reference proteome</keyword>
<dbReference type="Pfam" id="PF00326">
    <property type="entry name" value="Peptidase_S9"/>
    <property type="match status" value="1"/>
</dbReference>
<protein>
    <recommendedName>
        <fullName evidence="1">Peptidase S9 prolyl oligopeptidase catalytic domain-containing protein</fullName>
    </recommendedName>
</protein>
<dbReference type="InterPro" id="IPR029058">
    <property type="entry name" value="AB_hydrolase_fold"/>
</dbReference>
<dbReference type="GO" id="GO:0008236">
    <property type="term" value="F:serine-type peptidase activity"/>
    <property type="evidence" value="ECO:0007669"/>
    <property type="project" value="InterPro"/>
</dbReference>
<evidence type="ECO:0000313" key="2">
    <source>
        <dbReference type="EMBL" id="CRZ34686.1"/>
    </source>
</evidence>
<dbReference type="AlphaFoldDB" id="A0A0H5SIR6"/>
<gene>
    <name evidence="2" type="ORF">HHT355_1485</name>
</gene>
<reference evidence="2 3" key="1">
    <citation type="submission" date="2015-06" db="EMBL/GenBank/DDBJ databases">
        <authorList>
            <person name="Wibberg Daniel"/>
        </authorList>
    </citation>
    <scope>NUCLEOTIDE SEQUENCE [LARGE SCALE GENOMIC DNA]</scope>
    <source>
        <strain evidence="2 3">T3/55T</strain>
    </source>
</reference>
<proteinExistence type="predicted"/>
<dbReference type="PANTHER" id="PTHR43358">
    <property type="entry name" value="ALPHA/BETA-HYDROLASE"/>
    <property type="match status" value="1"/>
</dbReference>
<evidence type="ECO:0000259" key="1">
    <source>
        <dbReference type="Pfam" id="PF00326"/>
    </source>
</evidence>
<organism evidence="2 3">
    <name type="scientific">Herbinix hemicellulosilytica</name>
    <dbReference type="NCBI Taxonomy" id="1564487"/>
    <lineage>
        <taxon>Bacteria</taxon>
        <taxon>Bacillati</taxon>
        <taxon>Bacillota</taxon>
        <taxon>Clostridia</taxon>
        <taxon>Lachnospirales</taxon>
        <taxon>Lachnospiraceae</taxon>
        <taxon>Herbinix</taxon>
    </lineage>
</organism>
<dbReference type="Gene3D" id="3.40.50.1820">
    <property type="entry name" value="alpha/beta hydrolase"/>
    <property type="match status" value="1"/>
</dbReference>